<feature type="region of interest" description="Disordered" evidence="1">
    <location>
        <begin position="297"/>
        <end position="348"/>
    </location>
</feature>
<evidence type="ECO:0000256" key="2">
    <source>
        <dbReference type="SAM" id="Phobius"/>
    </source>
</evidence>
<keyword evidence="2" id="KW-1133">Transmembrane helix</keyword>
<evidence type="ECO:0000256" key="1">
    <source>
        <dbReference type="SAM" id="MobiDB-lite"/>
    </source>
</evidence>
<feature type="transmembrane region" description="Helical" evidence="2">
    <location>
        <begin position="159"/>
        <end position="183"/>
    </location>
</feature>
<feature type="compositionally biased region" description="Low complexity" evidence="1">
    <location>
        <begin position="326"/>
        <end position="343"/>
    </location>
</feature>
<keyword evidence="2" id="KW-0472">Membrane</keyword>
<keyword evidence="2" id="KW-0812">Transmembrane</keyword>
<dbReference type="AlphaFoldDB" id="A0A448XE99"/>
<protein>
    <submittedName>
        <fullName evidence="3">Uncharacterized protein</fullName>
    </submittedName>
</protein>
<dbReference type="Proteomes" id="UP000784294">
    <property type="component" value="Unassembled WGS sequence"/>
</dbReference>
<feature type="compositionally biased region" description="Basic residues" evidence="1">
    <location>
        <begin position="305"/>
        <end position="317"/>
    </location>
</feature>
<comment type="caution">
    <text evidence="3">The sequence shown here is derived from an EMBL/GenBank/DDBJ whole genome shotgun (WGS) entry which is preliminary data.</text>
</comment>
<accession>A0A448XE99</accession>
<name>A0A448XE99_9PLAT</name>
<evidence type="ECO:0000313" key="3">
    <source>
        <dbReference type="EMBL" id="VEL34623.1"/>
    </source>
</evidence>
<organism evidence="3 4">
    <name type="scientific">Protopolystoma xenopodis</name>
    <dbReference type="NCBI Taxonomy" id="117903"/>
    <lineage>
        <taxon>Eukaryota</taxon>
        <taxon>Metazoa</taxon>
        <taxon>Spiralia</taxon>
        <taxon>Lophotrochozoa</taxon>
        <taxon>Platyhelminthes</taxon>
        <taxon>Monogenea</taxon>
        <taxon>Polyopisthocotylea</taxon>
        <taxon>Polystomatidea</taxon>
        <taxon>Polystomatidae</taxon>
        <taxon>Protopolystoma</taxon>
    </lineage>
</organism>
<feature type="region of interest" description="Disordered" evidence="1">
    <location>
        <begin position="221"/>
        <end position="240"/>
    </location>
</feature>
<gene>
    <name evidence="3" type="ORF">PXEA_LOCUS28063</name>
</gene>
<feature type="region of interest" description="Disordered" evidence="1">
    <location>
        <begin position="548"/>
        <end position="604"/>
    </location>
</feature>
<reference evidence="3" key="1">
    <citation type="submission" date="2018-11" db="EMBL/GenBank/DDBJ databases">
        <authorList>
            <consortium name="Pathogen Informatics"/>
        </authorList>
    </citation>
    <scope>NUCLEOTIDE SEQUENCE</scope>
</reference>
<feature type="region of interest" description="Disordered" evidence="1">
    <location>
        <begin position="380"/>
        <end position="409"/>
    </location>
</feature>
<dbReference type="EMBL" id="CAAALY010248045">
    <property type="protein sequence ID" value="VEL34623.1"/>
    <property type="molecule type" value="Genomic_DNA"/>
</dbReference>
<sequence length="625" mass="68481">MAANIVNCQLVPFSNASGFGVHWKWDKPPPSSAILIEFAYSRLPHPRPNISFLSGPDVLGHSRQQLHRVWIEPSQPAPYFPLVGLDSDTNYCVCLSATLNNSAEPTSLPLITCPRQFTASTSTTGVCRSGWTTLSDATSEGVTTATQTSESTGLRANNVTGVTLGSSLGAFITLLLIIVLVFLSQRGEIECTCNRNRTKKVTNPILARRISIAETGVSGARGNGHFRNDEYNEDHEDPEEARLSWQVMNKGENGPRGQGSQQANCRNRGYLHNLHSSRPAPTCRRLSHARMSITDFIDPDAAARQPRRRLPSLHSKRRLGDKSDIATSNSTSSRSSSANSSVSSHHEPKYYSEVKRALHTDKSGLQANESEVKIILLEEVDGSDDDNAPTRSSAPVDQETLADHKNFSNTITSEVRSSLSDDRQGESSQHITVIPSLNDNFGWSSVLGPIKSSRMVDQKASKGTVEQMRSQLHGRVTNAYLMVNRPDGDDGEEGKHPIDGIGSLVLNPDAFNGRRFRSASLYTLDMSPREQKTGDGYSLLLGMPKRCDHSQVKNSYSRQDERKKNGRRVQGSTRKSSKAAPSFFYPHLHNPPPSEAQEDGTGQSLVPCSCGMIHVLEAHPDDIDS</sequence>
<keyword evidence="4" id="KW-1185">Reference proteome</keyword>
<proteinExistence type="predicted"/>
<evidence type="ECO:0000313" key="4">
    <source>
        <dbReference type="Proteomes" id="UP000784294"/>
    </source>
</evidence>